<evidence type="ECO:0000256" key="3">
    <source>
        <dbReference type="ARBA" id="ARBA00022452"/>
    </source>
</evidence>
<keyword evidence="2 7" id="KW-0813">Transport</keyword>
<gene>
    <name evidence="9" type="ORF">SAMN04488069_110156</name>
</gene>
<evidence type="ECO:0000256" key="6">
    <source>
        <dbReference type="ARBA" id="ARBA00023237"/>
    </source>
</evidence>
<dbReference type="STRING" id="651662.SAMN04488069_110156"/>
<evidence type="ECO:0000256" key="5">
    <source>
        <dbReference type="ARBA" id="ARBA00023136"/>
    </source>
</evidence>
<dbReference type="NCBIfam" id="TIGR04056">
    <property type="entry name" value="OMP_RagA_SusC"/>
    <property type="match status" value="1"/>
</dbReference>
<dbReference type="Pfam" id="PF13715">
    <property type="entry name" value="CarbopepD_reg_2"/>
    <property type="match status" value="1"/>
</dbReference>
<evidence type="ECO:0000313" key="9">
    <source>
        <dbReference type="EMBL" id="SDY60893.1"/>
    </source>
</evidence>
<dbReference type="InterPro" id="IPR012910">
    <property type="entry name" value="Plug_dom"/>
</dbReference>
<evidence type="ECO:0000256" key="4">
    <source>
        <dbReference type="ARBA" id="ARBA00022692"/>
    </source>
</evidence>
<reference evidence="10" key="1">
    <citation type="submission" date="2016-10" db="EMBL/GenBank/DDBJ databases">
        <authorList>
            <person name="Varghese N."/>
            <person name="Submissions S."/>
        </authorList>
    </citation>
    <scope>NUCLEOTIDE SEQUENCE [LARGE SCALE GENOMIC DNA]</scope>
    <source>
        <strain evidence="10">CGMCC 1.8975</strain>
    </source>
</reference>
<dbReference type="PROSITE" id="PS52016">
    <property type="entry name" value="TONB_DEPENDENT_REC_3"/>
    <property type="match status" value="1"/>
</dbReference>
<evidence type="ECO:0000256" key="7">
    <source>
        <dbReference type="PROSITE-ProRule" id="PRU01360"/>
    </source>
</evidence>
<dbReference type="SUPFAM" id="SSF56935">
    <property type="entry name" value="Porins"/>
    <property type="match status" value="1"/>
</dbReference>
<keyword evidence="3 7" id="KW-1134">Transmembrane beta strand</keyword>
<dbReference type="InterPro" id="IPR008969">
    <property type="entry name" value="CarboxyPept-like_regulatory"/>
</dbReference>
<evidence type="ECO:0000259" key="8">
    <source>
        <dbReference type="Pfam" id="PF07715"/>
    </source>
</evidence>
<accession>A0A1H3L8X2</accession>
<dbReference type="InterPro" id="IPR023997">
    <property type="entry name" value="TonB-dep_OMP_SusC/RagA_CS"/>
</dbReference>
<protein>
    <submittedName>
        <fullName evidence="9">TonB-linked outer membrane protein, SusC/RagA family</fullName>
    </submittedName>
</protein>
<dbReference type="AlphaFoldDB" id="A0A1H3L8X2"/>
<feature type="domain" description="TonB-dependent receptor plug" evidence="8">
    <location>
        <begin position="133"/>
        <end position="240"/>
    </location>
</feature>
<evidence type="ECO:0000313" key="10">
    <source>
        <dbReference type="Proteomes" id="UP000199249"/>
    </source>
</evidence>
<keyword evidence="4 7" id="KW-0812">Transmembrane</keyword>
<dbReference type="InterPro" id="IPR023996">
    <property type="entry name" value="TonB-dep_OMP_SusC/RagA"/>
</dbReference>
<proteinExistence type="inferred from homology"/>
<organism evidence="9 10">
    <name type="scientific">Hymenobacter psychrophilus</name>
    <dbReference type="NCBI Taxonomy" id="651662"/>
    <lineage>
        <taxon>Bacteria</taxon>
        <taxon>Pseudomonadati</taxon>
        <taxon>Bacteroidota</taxon>
        <taxon>Cytophagia</taxon>
        <taxon>Cytophagales</taxon>
        <taxon>Hymenobacteraceae</taxon>
        <taxon>Hymenobacter</taxon>
    </lineage>
</organism>
<dbReference type="Proteomes" id="UP000199249">
    <property type="component" value="Unassembled WGS sequence"/>
</dbReference>
<name>A0A1H3L8X2_9BACT</name>
<dbReference type="EMBL" id="FNOV01000010">
    <property type="protein sequence ID" value="SDY60893.1"/>
    <property type="molecule type" value="Genomic_DNA"/>
</dbReference>
<dbReference type="Pfam" id="PF07715">
    <property type="entry name" value="Plug"/>
    <property type="match status" value="1"/>
</dbReference>
<dbReference type="GO" id="GO:0009279">
    <property type="term" value="C:cell outer membrane"/>
    <property type="evidence" value="ECO:0007669"/>
    <property type="project" value="UniProtKB-SubCell"/>
</dbReference>
<evidence type="ECO:0000256" key="1">
    <source>
        <dbReference type="ARBA" id="ARBA00004571"/>
    </source>
</evidence>
<keyword evidence="10" id="KW-1185">Reference proteome</keyword>
<sequence length="1058" mass="115896">MIRLLSSPPRRWPVATSAVRALVLLLLLVCGPLVVQAQQGLTVSGTVVDAAGETLVGATVVVQGTTIGTSTNNEGFYSLQVPDGQGTLVFSFIGYMPLERAIKNTALLNATLKANPQSLEEVVVVGYGEVKRADLTGSVGSVNMDDLNKAPVKSFDDALAGRVAGVQVTSPDGQPGAAPNIVIRGGNSITQDNSPLYVVDGFPIENYNNNAINPSDIESIQILKDASSTAIYGSRGANGVVLITTKRGSDGTPTITYDTYFGLQESLSRAKLMKPYDFVKLQFDFDSVAARRLYLTNGRTLESYRDEEGIDWQKEILRLAPMWSHNLAVRGGSKGTRYSLSGSVLNQDGTIINSGFRRYQARVTLDQDVQQNLRVGLNANYSNIATTGTPVSGSSNSDFSLLTSLYGYRPIVGNGNLRQLLDNAEDEDVVGANNYQWNPLFTVNNEVRDRTTNQLTANGYAEYKFTKSLKLRVTGGVDRRVLRYDVFNNSQTRTGNLNNPNGQNGVNGSVTYTEQNNLVNENTLTYTKQIRRDHRLNVLGGFTVQRSRYSQYGNGAILIPNEQLGISGLDEGIPFTITAVRSSNTLASALSRVNYTFKDRYLATVSFRADGSSKFADGNKWSYFPSAALAWQLNKEAFLSNIKAISDAKLRVSYGFIGNNRVDDFAYLPSLGLPVGESYSPGGVFIRAVVPLTLGNRDLRWETTQEADLGFDLGLFEQRVTLTVDAYRKKTTDLLLNSLLPPTSGYTSAFQNIGAVQNQGLELTLGTVNVQSTRFNWSSNFNLAFNRNEVLELTRNQEFIQSSVRWQSSSGYGNVPAYLAEIGAPVARFYGFQWAGNYQIADFDVVNGNYVLKADVPNNGNARTSIRPGDIRYVDLNGDGQVDNSDRTIIGNPNPKFIGGFSNNFGFKGFDLNVFLQFSYGGDLLNANRILFEGGALKNGLNQFESYVDRWSPENPDSKNFRVGGQGPRVYSTRTIEDGSYLRLKTVNLGYTVPATLTSKAHLKTLRFYASAQNLLTWTKYSGNDPEVSIYSSPLTPGFDFSAYPRARTYTLGLNVSL</sequence>
<keyword evidence="5 7" id="KW-0472">Membrane</keyword>
<dbReference type="SUPFAM" id="SSF49464">
    <property type="entry name" value="Carboxypeptidase regulatory domain-like"/>
    <property type="match status" value="1"/>
</dbReference>
<dbReference type="InterPro" id="IPR037066">
    <property type="entry name" value="Plug_dom_sf"/>
</dbReference>
<evidence type="ECO:0000256" key="2">
    <source>
        <dbReference type="ARBA" id="ARBA00022448"/>
    </source>
</evidence>
<keyword evidence="6 7" id="KW-0998">Cell outer membrane</keyword>
<dbReference type="NCBIfam" id="TIGR04057">
    <property type="entry name" value="SusC_RagA_signa"/>
    <property type="match status" value="1"/>
</dbReference>
<dbReference type="Gene3D" id="2.60.40.1120">
    <property type="entry name" value="Carboxypeptidase-like, regulatory domain"/>
    <property type="match status" value="1"/>
</dbReference>
<dbReference type="RefSeq" id="WP_217633880.1">
    <property type="nucleotide sequence ID" value="NZ_FNOV01000010.1"/>
</dbReference>
<dbReference type="FunFam" id="2.170.130.10:FF:000008">
    <property type="entry name" value="SusC/RagA family TonB-linked outer membrane protein"/>
    <property type="match status" value="1"/>
</dbReference>
<comment type="subcellular location">
    <subcellularLocation>
        <location evidence="1 7">Cell outer membrane</location>
        <topology evidence="1 7">Multi-pass membrane protein</topology>
    </subcellularLocation>
</comment>
<comment type="similarity">
    <text evidence="7">Belongs to the TonB-dependent receptor family.</text>
</comment>
<dbReference type="InterPro" id="IPR036942">
    <property type="entry name" value="Beta-barrel_TonB_sf"/>
</dbReference>
<dbReference type="Gene3D" id="2.40.170.20">
    <property type="entry name" value="TonB-dependent receptor, beta-barrel domain"/>
    <property type="match status" value="1"/>
</dbReference>
<dbReference type="InterPro" id="IPR039426">
    <property type="entry name" value="TonB-dep_rcpt-like"/>
</dbReference>
<dbReference type="Gene3D" id="2.170.130.10">
    <property type="entry name" value="TonB-dependent receptor, plug domain"/>
    <property type="match status" value="1"/>
</dbReference>